<gene>
    <name evidence="1" type="ORF">TIFTF001_033838</name>
</gene>
<sequence>MTYGTLIHGINEGKGKELVKEADEVKLDAAEDTNKVEMEHQLQKQESVYEYGTGIV</sequence>
<proteinExistence type="predicted"/>
<dbReference type="EMBL" id="BTGU01000193">
    <property type="protein sequence ID" value="GMN64747.1"/>
    <property type="molecule type" value="Genomic_DNA"/>
</dbReference>
<keyword evidence="2" id="KW-1185">Reference proteome</keyword>
<name>A0AA88J8D0_FICCA</name>
<accession>A0AA88J8D0</accession>
<dbReference type="Proteomes" id="UP001187192">
    <property type="component" value="Unassembled WGS sequence"/>
</dbReference>
<reference evidence="1" key="1">
    <citation type="submission" date="2023-07" db="EMBL/GenBank/DDBJ databases">
        <title>draft genome sequence of fig (Ficus carica).</title>
        <authorList>
            <person name="Takahashi T."/>
            <person name="Nishimura K."/>
        </authorList>
    </citation>
    <scope>NUCLEOTIDE SEQUENCE</scope>
</reference>
<comment type="caution">
    <text evidence="1">The sequence shown here is derived from an EMBL/GenBank/DDBJ whole genome shotgun (WGS) entry which is preliminary data.</text>
</comment>
<evidence type="ECO:0000313" key="1">
    <source>
        <dbReference type="EMBL" id="GMN64747.1"/>
    </source>
</evidence>
<dbReference type="AlphaFoldDB" id="A0AA88J8D0"/>
<organism evidence="1 2">
    <name type="scientific">Ficus carica</name>
    <name type="common">Common fig</name>
    <dbReference type="NCBI Taxonomy" id="3494"/>
    <lineage>
        <taxon>Eukaryota</taxon>
        <taxon>Viridiplantae</taxon>
        <taxon>Streptophyta</taxon>
        <taxon>Embryophyta</taxon>
        <taxon>Tracheophyta</taxon>
        <taxon>Spermatophyta</taxon>
        <taxon>Magnoliopsida</taxon>
        <taxon>eudicotyledons</taxon>
        <taxon>Gunneridae</taxon>
        <taxon>Pentapetalae</taxon>
        <taxon>rosids</taxon>
        <taxon>fabids</taxon>
        <taxon>Rosales</taxon>
        <taxon>Moraceae</taxon>
        <taxon>Ficeae</taxon>
        <taxon>Ficus</taxon>
    </lineage>
</organism>
<evidence type="ECO:0000313" key="2">
    <source>
        <dbReference type="Proteomes" id="UP001187192"/>
    </source>
</evidence>
<protein>
    <submittedName>
        <fullName evidence="1">Uncharacterized protein</fullName>
    </submittedName>
</protein>